<evidence type="ECO:0000256" key="1">
    <source>
        <dbReference type="SAM" id="SignalP"/>
    </source>
</evidence>
<dbReference type="OrthoDB" id="9778320at2"/>
<keyword evidence="1" id="KW-0732">Signal</keyword>
<keyword evidence="4" id="KW-1185">Reference proteome</keyword>
<proteinExistence type="predicted"/>
<dbReference type="Pfam" id="PF07833">
    <property type="entry name" value="Cu_amine_oxidN1"/>
    <property type="match status" value="1"/>
</dbReference>
<name>A0A3T1D5P5_9BACL</name>
<feature type="chain" id="PRO_5019036262" description="Copper amine oxidase-like N-terminal domain-containing protein" evidence="1">
    <location>
        <begin position="26"/>
        <end position="198"/>
    </location>
</feature>
<accession>A0A3T1D5P5</accession>
<sequence length="198" mass="22188">MIKTKLKYITLSLLLLLLIGNTAYAAERAFFWSDVEPIPSCYTSRDGDSTEMGVVIDGKKVKLDIPTCKEAMKNRVLVLVNGKYLQTVFGSGAEPFIENSRTMIPLRALGDGFGFEVSWEQSEQKITLKKDDKSIILHIGKSEMLVDDKKVNLEDAVPRIKNSVTFLPVRQLAEILGVKVDWNGKTRTATFTDKDDIE</sequence>
<dbReference type="Gene3D" id="3.30.457.10">
    <property type="entry name" value="Copper amine oxidase-like, N-terminal domain"/>
    <property type="match status" value="1"/>
</dbReference>
<dbReference type="RefSeq" id="WP_157994044.1">
    <property type="nucleotide sequence ID" value="NZ_AP019400.1"/>
</dbReference>
<evidence type="ECO:0000313" key="4">
    <source>
        <dbReference type="Proteomes" id="UP000289856"/>
    </source>
</evidence>
<evidence type="ECO:0000259" key="2">
    <source>
        <dbReference type="Pfam" id="PF07833"/>
    </source>
</evidence>
<dbReference type="InterPro" id="IPR036582">
    <property type="entry name" value="Mao_N_sf"/>
</dbReference>
<evidence type="ECO:0000313" key="3">
    <source>
        <dbReference type="EMBL" id="BBI33424.1"/>
    </source>
</evidence>
<organism evidence="3 4">
    <name type="scientific">Cohnella abietis</name>
    <dbReference type="NCBI Taxonomy" id="2507935"/>
    <lineage>
        <taxon>Bacteria</taxon>
        <taxon>Bacillati</taxon>
        <taxon>Bacillota</taxon>
        <taxon>Bacilli</taxon>
        <taxon>Bacillales</taxon>
        <taxon>Paenibacillaceae</taxon>
        <taxon>Cohnella</taxon>
    </lineage>
</organism>
<dbReference type="AlphaFoldDB" id="A0A3T1D5P5"/>
<feature type="signal peptide" evidence="1">
    <location>
        <begin position="1"/>
        <end position="25"/>
    </location>
</feature>
<dbReference type="Proteomes" id="UP000289856">
    <property type="component" value="Chromosome"/>
</dbReference>
<protein>
    <recommendedName>
        <fullName evidence="2">Copper amine oxidase-like N-terminal domain-containing protein</fullName>
    </recommendedName>
</protein>
<dbReference type="KEGG" id="cohn:KCTCHS21_28230"/>
<reference evidence="3 4" key="1">
    <citation type="submission" date="2019-01" db="EMBL/GenBank/DDBJ databases">
        <title>Complete genome sequence of Cohnella hallensis HS21 isolated from Korean fir (Abies koreana) rhizospheric soil.</title>
        <authorList>
            <person name="Jiang L."/>
            <person name="Kang S.W."/>
            <person name="Kim S."/>
            <person name="Jung J."/>
            <person name="Kim C.Y."/>
            <person name="Kim D.H."/>
            <person name="Kim S.W."/>
            <person name="Lee J."/>
        </authorList>
    </citation>
    <scope>NUCLEOTIDE SEQUENCE [LARGE SCALE GENOMIC DNA]</scope>
    <source>
        <strain evidence="3 4">HS21</strain>
    </source>
</reference>
<gene>
    <name evidence="3" type="ORF">KCTCHS21_28230</name>
</gene>
<feature type="domain" description="Copper amine oxidase-like N-terminal" evidence="2">
    <location>
        <begin position="91"/>
        <end position="189"/>
    </location>
</feature>
<dbReference type="InterPro" id="IPR012854">
    <property type="entry name" value="Cu_amine_oxidase-like_N"/>
</dbReference>
<dbReference type="SUPFAM" id="SSF55383">
    <property type="entry name" value="Copper amine oxidase, domain N"/>
    <property type="match status" value="1"/>
</dbReference>
<dbReference type="EMBL" id="AP019400">
    <property type="protein sequence ID" value="BBI33424.1"/>
    <property type="molecule type" value="Genomic_DNA"/>
</dbReference>